<evidence type="ECO:0000256" key="1">
    <source>
        <dbReference type="SAM" id="MobiDB-lite"/>
    </source>
</evidence>
<protein>
    <submittedName>
        <fullName evidence="2">Uncharacterized protein</fullName>
    </submittedName>
</protein>
<reference evidence="4 5" key="1">
    <citation type="submission" date="2018-09" db="EMBL/GenBank/DDBJ databases">
        <title>Genomic investigation of the strawberry pathogen Phytophthora fragariae indicates pathogenicity is determined by transcriptional variation in three key races.</title>
        <authorList>
            <person name="Adams T.M."/>
            <person name="Armitage A.D."/>
            <person name="Sobczyk M.K."/>
            <person name="Bates H.J."/>
            <person name="Dunwell J.M."/>
            <person name="Nellist C.F."/>
            <person name="Harrison R.J."/>
        </authorList>
    </citation>
    <scope>NUCLEOTIDE SEQUENCE [LARGE SCALE GENOMIC DNA]</scope>
    <source>
        <strain evidence="3 5">ONT-3</strain>
        <strain evidence="2 4">SCRP245</strain>
    </source>
</reference>
<sequence length="173" mass="19067">MSYSGGGGYDQHRDYGGRSASQDEPRGDFTRRQDYDPTGDGARFSGMTSAAVRAAETTPEATSPVAETRPEVTSPSPRLRPQSRRGQVLGHELRTFFDSRPEQHSGAMSYSSFGGRSGCRDDPRGDFVRRRDETRGDFARRRDEPRGDGGENEPEYGEVVLSDVTPPSSEEDL</sequence>
<evidence type="ECO:0000313" key="3">
    <source>
        <dbReference type="EMBL" id="KAE9075630.1"/>
    </source>
</evidence>
<dbReference type="EMBL" id="QXFW01002428">
    <property type="protein sequence ID" value="KAE8978640.1"/>
    <property type="molecule type" value="Genomic_DNA"/>
</dbReference>
<dbReference type="Proteomes" id="UP000460718">
    <property type="component" value="Unassembled WGS sequence"/>
</dbReference>
<proteinExistence type="predicted"/>
<organism evidence="2 4">
    <name type="scientific">Phytophthora fragariae</name>
    <dbReference type="NCBI Taxonomy" id="53985"/>
    <lineage>
        <taxon>Eukaryota</taxon>
        <taxon>Sar</taxon>
        <taxon>Stramenopiles</taxon>
        <taxon>Oomycota</taxon>
        <taxon>Peronosporomycetes</taxon>
        <taxon>Peronosporales</taxon>
        <taxon>Peronosporaceae</taxon>
        <taxon>Phytophthora</taxon>
    </lineage>
</organism>
<dbReference type="AlphaFoldDB" id="A0A6A3I934"/>
<accession>A0A6A3I934</accession>
<evidence type="ECO:0000313" key="5">
    <source>
        <dbReference type="Proteomes" id="UP000488956"/>
    </source>
</evidence>
<feature type="compositionally biased region" description="Basic and acidic residues" evidence="1">
    <location>
        <begin position="91"/>
        <end position="103"/>
    </location>
</feature>
<feature type="region of interest" description="Disordered" evidence="1">
    <location>
        <begin position="1"/>
        <end position="173"/>
    </location>
</feature>
<evidence type="ECO:0000313" key="4">
    <source>
        <dbReference type="Proteomes" id="UP000460718"/>
    </source>
</evidence>
<feature type="compositionally biased region" description="Basic and acidic residues" evidence="1">
    <location>
        <begin position="118"/>
        <end position="149"/>
    </location>
</feature>
<evidence type="ECO:0000313" key="2">
    <source>
        <dbReference type="EMBL" id="KAE8978640.1"/>
    </source>
</evidence>
<name>A0A6A3I934_9STRA</name>
<dbReference type="Proteomes" id="UP000488956">
    <property type="component" value="Unassembled WGS sequence"/>
</dbReference>
<feature type="compositionally biased region" description="Basic and acidic residues" evidence="1">
    <location>
        <begin position="10"/>
        <end position="35"/>
    </location>
</feature>
<gene>
    <name evidence="3" type="ORF">PF010_g24228</name>
    <name evidence="2" type="ORF">PF011_g23161</name>
</gene>
<dbReference type="EMBL" id="QXFX01002579">
    <property type="protein sequence ID" value="KAE9075630.1"/>
    <property type="molecule type" value="Genomic_DNA"/>
</dbReference>
<comment type="caution">
    <text evidence="2">The sequence shown here is derived from an EMBL/GenBank/DDBJ whole genome shotgun (WGS) entry which is preliminary data.</text>
</comment>